<dbReference type="GO" id="GO:0008168">
    <property type="term" value="F:methyltransferase activity"/>
    <property type="evidence" value="ECO:0007669"/>
    <property type="project" value="UniProtKB-KW"/>
</dbReference>
<sequence>MTTYRTRPGTFLAWGIDGVRLGHSDSPLDLREVTPAIVEVLSRFSQPARAEQVVAELGAQDTNQAVGATIDHLVAAGLLCESEDQRAADASLRVAAMEVPRALGTFPDIRHLDPEFIELYESVQHTTQTSVAMSYALRLATKYVTEAGIPGDVVECGVWRGGSAAIAAATLFAAKDLGRTIWLYDTFTWTWDEPSDLDQLELPSGATKLKDLLASVTDSVQDVGADEESVLGTVAGTGYPREQIRCVAGLVQETIPEHAPGSIAILRLDTDLYDSTRHELEHLYPLLSVGGVLIVDDYGKYSGATRAVDEYFAKLNEPILLHRIDTQGRICVKTTAETRPTI</sequence>
<dbReference type="Gene3D" id="3.40.50.150">
    <property type="entry name" value="Vaccinia Virus protein VP39"/>
    <property type="match status" value="1"/>
</dbReference>
<accession>A0A378WZI2</accession>
<dbReference type="Pfam" id="PF05711">
    <property type="entry name" value="TylF"/>
    <property type="match status" value="1"/>
</dbReference>
<name>A0A378WZI2_9NOCA</name>
<dbReference type="PANTHER" id="PTHR40036">
    <property type="entry name" value="MACROCIN O-METHYLTRANSFERASE"/>
    <property type="match status" value="1"/>
</dbReference>
<gene>
    <name evidence="1" type="ORF">NCTC13184_04247</name>
</gene>
<keyword evidence="1" id="KW-0808">Transferase</keyword>
<dbReference type="AlphaFoldDB" id="A0A378WZI2"/>
<evidence type="ECO:0000313" key="2">
    <source>
        <dbReference type="Proteomes" id="UP000255082"/>
    </source>
</evidence>
<dbReference type="PANTHER" id="PTHR40036:SF1">
    <property type="entry name" value="MACROCIN O-METHYLTRANSFERASE"/>
    <property type="match status" value="1"/>
</dbReference>
<dbReference type="InterPro" id="IPR008884">
    <property type="entry name" value="TylF_MeTrfase"/>
</dbReference>
<dbReference type="EMBL" id="UGRU01000001">
    <property type="protein sequence ID" value="SUA45723.1"/>
    <property type="molecule type" value="Genomic_DNA"/>
</dbReference>
<dbReference type="GO" id="GO:0032259">
    <property type="term" value="P:methylation"/>
    <property type="evidence" value="ECO:0007669"/>
    <property type="project" value="UniProtKB-KW"/>
</dbReference>
<dbReference type="RefSeq" id="WP_062963675.1">
    <property type="nucleotide sequence ID" value="NZ_JAJFOE010000001.1"/>
</dbReference>
<dbReference type="InterPro" id="IPR029063">
    <property type="entry name" value="SAM-dependent_MTases_sf"/>
</dbReference>
<reference evidence="1 2" key="1">
    <citation type="submission" date="2018-06" db="EMBL/GenBank/DDBJ databases">
        <authorList>
            <consortium name="Pathogen Informatics"/>
            <person name="Doyle S."/>
        </authorList>
    </citation>
    <scope>NUCLEOTIDE SEQUENCE [LARGE SCALE GENOMIC DNA]</scope>
    <source>
        <strain evidence="1 2">NCTC13184</strain>
    </source>
</reference>
<organism evidence="1 2">
    <name type="scientific">Nocardia africana</name>
    <dbReference type="NCBI Taxonomy" id="134964"/>
    <lineage>
        <taxon>Bacteria</taxon>
        <taxon>Bacillati</taxon>
        <taxon>Actinomycetota</taxon>
        <taxon>Actinomycetes</taxon>
        <taxon>Mycobacteriales</taxon>
        <taxon>Nocardiaceae</taxon>
        <taxon>Nocardia</taxon>
    </lineage>
</organism>
<keyword evidence="1" id="KW-0489">Methyltransferase</keyword>
<evidence type="ECO:0000313" key="1">
    <source>
        <dbReference type="EMBL" id="SUA45723.1"/>
    </source>
</evidence>
<dbReference type="OrthoDB" id="3826968at2"/>
<proteinExistence type="predicted"/>
<protein>
    <submittedName>
        <fullName evidence="1">Macrocin-O-methyltransferase (TylF)</fullName>
    </submittedName>
</protein>
<dbReference type="Proteomes" id="UP000255082">
    <property type="component" value="Unassembled WGS sequence"/>
</dbReference>